<dbReference type="GO" id="GO:0016020">
    <property type="term" value="C:membrane"/>
    <property type="evidence" value="ECO:0007669"/>
    <property type="project" value="UniProtKB-SubCell"/>
</dbReference>
<evidence type="ECO:0000256" key="1">
    <source>
        <dbReference type="ARBA" id="ARBA00004141"/>
    </source>
</evidence>
<evidence type="ECO:0000259" key="3">
    <source>
        <dbReference type="PROSITE" id="PS50850"/>
    </source>
</evidence>
<dbReference type="Gene3D" id="1.20.1250.20">
    <property type="entry name" value="MFS general substrate transporter like domains"/>
    <property type="match status" value="1"/>
</dbReference>
<dbReference type="AlphaFoldDB" id="A0AAD6MSV2"/>
<keyword evidence="2" id="KW-0812">Transmembrane</keyword>
<feature type="transmembrane region" description="Helical" evidence="2">
    <location>
        <begin position="154"/>
        <end position="174"/>
    </location>
</feature>
<proteinExistence type="predicted"/>
<feature type="transmembrane region" description="Helical" evidence="2">
    <location>
        <begin position="186"/>
        <end position="205"/>
    </location>
</feature>
<feature type="transmembrane region" description="Helical" evidence="2">
    <location>
        <begin position="87"/>
        <end position="108"/>
    </location>
</feature>
<feature type="domain" description="Major facilitator superfamily (MFS) profile" evidence="3">
    <location>
        <begin position="25"/>
        <end position="214"/>
    </location>
</feature>
<organism evidence="4 5">
    <name type="scientific">Penicillium malachiteum</name>
    <dbReference type="NCBI Taxonomy" id="1324776"/>
    <lineage>
        <taxon>Eukaryota</taxon>
        <taxon>Fungi</taxon>
        <taxon>Dikarya</taxon>
        <taxon>Ascomycota</taxon>
        <taxon>Pezizomycotina</taxon>
        <taxon>Eurotiomycetes</taxon>
        <taxon>Eurotiomycetidae</taxon>
        <taxon>Eurotiales</taxon>
        <taxon>Aspergillaceae</taxon>
        <taxon>Penicillium</taxon>
    </lineage>
</organism>
<dbReference type="PANTHER" id="PTHR11360">
    <property type="entry name" value="MONOCARBOXYLATE TRANSPORTER"/>
    <property type="match status" value="1"/>
</dbReference>
<keyword evidence="2" id="KW-0472">Membrane</keyword>
<comment type="subcellular location">
    <subcellularLocation>
        <location evidence="1">Membrane</location>
        <topology evidence="1">Multi-pass membrane protein</topology>
    </subcellularLocation>
</comment>
<evidence type="ECO:0000313" key="4">
    <source>
        <dbReference type="EMBL" id="KAJ5712426.1"/>
    </source>
</evidence>
<dbReference type="InterPro" id="IPR050327">
    <property type="entry name" value="Proton-linked_MCT"/>
</dbReference>
<dbReference type="GO" id="GO:0022857">
    <property type="term" value="F:transmembrane transporter activity"/>
    <property type="evidence" value="ECO:0007669"/>
    <property type="project" value="InterPro"/>
</dbReference>
<accession>A0AAD6MSV2</accession>
<dbReference type="Proteomes" id="UP001215712">
    <property type="component" value="Unassembled WGS sequence"/>
</dbReference>
<feature type="transmembrane region" description="Helical" evidence="2">
    <location>
        <begin position="61"/>
        <end position="80"/>
    </location>
</feature>
<dbReference type="InterPro" id="IPR036259">
    <property type="entry name" value="MFS_trans_sf"/>
</dbReference>
<sequence length="214" mass="23259">MKKRIAPSQEARPYVDLKAAFIEPPYFILNCGLFFSFVGLYFSFFYLPTYFISFLRSNADIGFYSLAILNAASVFGRIAPGLLADRIGCLNTTVPMSLIASILAFAWIGIHDGAGAIVFACIYGFSSGAILSLPPTIVARLTPNVNIMGTRMGFSFAFAGTGLLIGNPLAGALLELKHAVFWKAQLFSAMMLIAGTILFMCVRLLKGKEQGWKI</sequence>
<name>A0AAD6MSV2_9EURO</name>
<dbReference type="SUPFAM" id="SSF103473">
    <property type="entry name" value="MFS general substrate transporter"/>
    <property type="match status" value="1"/>
</dbReference>
<feature type="transmembrane region" description="Helical" evidence="2">
    <location>
        <begin position="114"/>
        <end position="133"/>
    </location>
</feature>
<evidence type="ECO:0000313" key="5">
    <source>
        <dbReference type="Proteomes" id="UP001215712"/>
    </source>
</evidence>
<keyword evidence="5" id="KW-1185">Reference proteome</keyword>
<dbReference type="EMBL" id="JAQJAN010000013">
    <property type="protein sequence ID" value="KAJ5712426.1"/>
    <property type="molecule type" value="Genomic_DNA"/>
</dbReference>
<comment type="caution">
    <text evidence="4">The sequence shown here is derived from an EMBL/GenBank/DDBJ whole genome shotgun (WGS) entry which is preliminary data.</text>
</comment>
<evidence type="ECO:0000256" key="2">
    <source>
        <dbReference type="SAM" id="Phobius"/>
    </source>
</evidence>
<dbReference type="PANTHER" id="PTHR11360:SF234">
    <property type="entry name" value="MFS-TYPE TRANSPORTER DBAD-RELATED"/>
    <property type="match status" value="1"/>
</dbReference>
<dbReference type="PROSITE" id="PS50850">
    <property type="entry name" value="MFS"/>
    <property type="match status" value="1"/>
</dbReference>
<reference evidence="4" key="2">
    <citation type="submission" date="2023-01" db="EMBL/GenBank/DDBJ databases">
        <authorList>
            <person name="Petersen C."/>
        </authorList>
    </citation>
    <scope>NUCLEOTIDE SEQUENCE</scope>
    <source>
        <strain evidence="4">IBT 17514</strain>
    </source>
</reference>
<dbReference type="InterPro" id="IPR020846">
    <property type="entry name" value="MFS_dom"/>
</dbReference>
<reference evidence="4" key="1">
    <citation type="journal article" date="2023" name="IMA Fungus">
        <title>Comparative genomic study of the Penicillium genus elucidates a diverse pangenome and 15 lateral gene transfer events.</title>
        <authorList>
            <person name="Petersen C."/>
            <person name="Sorensen T."/>
            <person name="Nielsen M.R."/>
            <person name="Sondergaard T.E."/>
            <person name="Sorensen J.L."/>
            <person name="Fitzpatrick D.A."/>
            <person name="Frisvad J.C."/>
            <person name="Nielsen K.L."/>
        </authorList>
    </citation>
    <scope>NUCLEOTIDE SEQUENCE</scope>
    <source>
        <strain evidence="4">IBT 17514</strain>
    </source>
</reference>
<feature type="transmembrane region" description="Helical" evidence="2">
    <location>
        <begin position="27"/>
        <end position="49"/>
    </location>
</feature>
<protein>
    <recommendedName>
        <fullName evidence="3">Major facilitator superfamily (MFS) profile domain-containing protein</fullName>
    </recommendedName>
</protein>
<keyword evidence="2" id="KW-1133">Transmembrane helix</keyword>
<gene>
    <name evidence="4" type="ORF">N7493_008894</name>
</gene>